<sequence length="692" mass="79323">MWTSGSKTHLCNWCRKIDLDNVLCTDYYNDHPIRMQATRRMWEDLQSESSCRLCDLVKLLLSEELERKPESPHMKTWLIYEEKVAPHMTYDQGYAALSEFGPPLIRAHRLVVSIEGTDIQCQLQKYGDGPDPHRYYPIAREISPLLNIQLVQRWLALCAKLHGARCESRPLSLEVAKWAWMIDVSSKNVVPAPVIATLQAPKYAALSYVWGPESVPQLKNTRQGGMRSRLMEPGGLSPSRGDVPRTIDDAMILCKRLGIPYLWVDALCIDQDRGTDYGQFEAMDEIYGSAFLTIIAASGSNSWAGLPGLRSESRKSPNHTTVVSGIKVGNTKVPPAKRLYDSVWNTRGWTLQESVLSKRVLVFTEDEVAFDCECQSGWCEGMDLENLSGEVNYMGPTNREYKLDLDATFSVDHHKMGAFRRLLEIYTRRYLSKEDDIIKAFSGILHCLAQRMQTEFFHGVPLTAFSSLLSFEYSPFPYNDTKFNPRRTGFPSWSWAGWHSWIRDFDWPNCSHTTRRVSWKRLTGRSKNGDLCFSAFRTDSESSTLSESDGVKNDDLLIPASQPLEIEAEKMLVFEAESLRLPVEREGREFLYEQDGCQLRRHSYKIEGFELKNAKKWDGSIILDREWRGRQPKELEFVAIADVKGYYDSETYVMTLVLETLTSGLSFRVQCCKFSRKEWIKAKPKSRKVLLC</sequence>
<keyword evidence="4" id="KW-1185">Reference proteome</keyword>
<dbReference type="PANTHER" id="PTHR33112:SF12">
    <property type="entry name" value="HETEROKARYON INCOMPATIBILITY DOMAIN-CONTAINING PROTEIN"/>
    <property type="match status" value="1"/>
</dbReference>
<gene>
    <name evidence="3" type="ORF">K432DRAFT_385536</name>
</gene>
<evidence type="ECO:0000259" key="2">
    <source>
        <dbReference type="Pfam" id="PF06985"/>
    </source>
</evidence>
<dbReference type="AlphaFoldDB" id="A0A8E2E309"/>
<evidence type="ECO:0000313" key="4">
    <source>
        <dbReference type="Proteomes" id="UP000250266"/>
    </source>
</evidence>
<evidence type="ECO:0000313" key="3">
    <source>
        <dbReference type="EMBL" id="OCK76313.1"/>
    </source>
</evidence>
<accession>A0A8E2E309</accession>
<protein>
    <submittedName>
        <fullName evidence="3">HET-domain-containing protein</fullName>
    </submittedName>
</protein>
<dbReference type="Proteomes" id="UP000250266">
    <property type="component" value="Unassembled WGS sequence"/>
</dbReference>
<dbReference type="Pfam" id="PF06985">
    <property type="entry name" value="HET"/>
    <property type="match status" value="1"/>
</dbReference>
<dbReference type="PANTHER" id="PTHR33112">
    <property type="entry name" value="DOMAIN PROTEIN, PUTATIVE-RELATED"/>
    <property type="match status" value="1"/>
</dbReference>
<dbReference type="InterPro" id="IPR010730">
    <property type="entry name" value="HET"/>
</dbReference>
<feature type="domain" description="Heterokaryon incompatibility" evidence="2">
    <location>
        <begin position="203"/>
        <end position="353"/>
    </location>
</feature>
<dbReference type="EMBL" id="KV745222">
    <property type="protein sequence ID" value="OCK76313.1"/>
    <property type="molecule type" value="Genomic_DNA"/>
</dbReference>
<feature type="region of interest" description="Disordered" evidence="1">
    <location>
        <begin position="219"/>
        <end position="239"/>
    </location>
</feature>
<organism evidence="3 4">
    <name type="scientific">Lepidopterella palustris CBS 459.81</name>
    <dbReference type="NCBI Taxonomy" id="1314670"/>
    <lineage>
        <taxon>Eukaryota</taxon>
        <taxon>Fungi</taxon>
        <taxon>Dikarya</taxon>
        <taxon>Ascomycota</taxon>
        <taxon>Pezizomycotina</taxon>
        <taxon>Dothideomycetes</taxon>
        <taxon>Pleosporomycetidae</taxon>
        <taxon>Mytilinidiales</taxon>
        <taxon>Argynnaceae</taxon>
        <taxon>Lepidopterella</taxon>
    </lineage>
</organism>
<name>A0A8E2E309_9PEZI</name>
<dbReference type="OrthoDB" id="5135333at2759"/>
<evidence type="ECO:0000256" key="1">
    <source>
        <dbReference type="SAM" id="MobiDB-lite"/>
    </source>
</evidence>
<proteinExistence type="predicted"/>
<reference evidence="3 4" key="1">
    <citation type="journal article" date="2016" name="Nat. Commun.">
        <title>Ectomycorrhizal ecology is imprinted in the genome of the dominant symbiotic fungus Cenococcum geophilum.</title>
        <authorList>
            <consortium name="DOE Joint Genome Institute"/>
            <person name="Peter M."/>
            <person name="Kohler A."/>
            <person name="Ohm R.A."/>
            <person name="Kuo A."/>
            <person name="Krutzmann J."/>
            <person name="Morin E."/>
            <person name="Arend M."/>
            <person name="Barry K.W."/>
            <person name="Binder M."/>
            <person name="Choi C."/>
            <person name="Clum A."/>
            <person name="Copeland A."/>
            <person name="Grisel N."/>
            <person name="Haridas S."/>
            <person name="Kipfer T."/>
            <person name="LaButti K."/>
            <person name="Lindquist E."/>
            <person name="Lipzen A."/>
            <person name="Maire R."/>
            <person name="Meier B."/>
            <person name="Mihaltcheva S."/>
            <person name="Molinier V."/>
            <person name="Murat C."/>
            <person name="Poggeler S."/>
            <person name="Quandt C.A."/>
            <person name="Sperisen C."/>
            <person name="Tritt A."/>
            <person name="Tisserant E."/>
            <person name="Crous P.W."/>
            <person name="Henrissat B."/>
            <person name="Nehls U."/>
            <person name="Egli S."/>
            <person name="Spatafora J.W."/>
            <person name="Grigoriev I.V."/>
            <person name="Martin F.M."/>
        </authorList>
    </citation>
    <scope>NUCLEOTIDE SEQUENCE [LARGE SCALE GENOMIC DNA]</scope>
    <source>
        <strain evidence="3 4">CBS 459.81</strain>
    </source>
</reference>